<name>A0ABR1JHG2_9AGAR</name>
<dbReference type="Proteomes" id="UP001498398">
    <property type="component" value="Unassembled WGS sequence"/>
</dbReference>
<protein>
    <submittedName>
        <fullName evidence="2">Uncharacterized protein</fullName>
    </submittedName>
</protein>
<keyword evidence="3" id="KW-1185">Reference proteome</keyword>
<evidence type="ECO:0000313" key="3">
    <source>
        <dbReference type="Proteomes" id="UP001498398"/>
    </source>
</evidence>
<evidence type="ECO:0000256" key="1">
    <source>
        <dbReference type="SAM" id="MobiDB-lite"/>
    </source>
</evidence>
<evidence type="ECO:0000313" key="2">
    <source>
        <dbReference type="EMBL" id="KAK7461729.1"/>
    </source>
</evidence>
<proteinExistence type="predicted"/>
<feature type="compositionally biased region" description="Polar residues" evidence="1">
    <location>
        <begin position="1"/>
        <end position="28"/>
    </location>
</feature>
<reference evidence="2 3" key="1">
    <citation type="submission" date="2024-01" db="EMBL/GenBank/DDBJ databases">
        <title>A draft genome for the cacao thread blight pathogen Marasmiellus scandens.</title>
        <authorList>
            <person name="Baruah I.K."/>
            <person name="Leung J."/>
            <person name="Bukari Y."/>
            <person name="Amoako-Attah I."/>
            <person name="Meinhardt L.W."/>
            <person name="Bailey B.A."/>
            <person name="Cohen S.P."/>
        </authorList>
    </citation>
    <scope>NUCLEOTIDE SEQUENCE [LARGE SCALE GENOMIC DNA]</scope>
    <source>
        <strain evidence="2 3">GH-19</strain>
    </source>
</reference>
<gene>
    <name evidence="2" type="ORF">VKT23_008158</name>
</gene>
<dbReference type="EMBL" id="JBANRG010000012">
    <property type="protein sequence ID" value="KAK7461729.1"/>
    <property type="molecule type" value="Genomic_DNA"/>
</dbReference>
<feature type="region of interest" description="Disordered" evidence="1">
    <location>
        <begin position="1"/>
        <end position="30"/>
    </location>
</feature>
<sequence length="224" mass="24615">MTASSTVPFRCSTPTSPATKRPQNNPLFSTPCKRVKTLSQLPSEIDYVPSSQSPEEWPDIKKEVLSQILNENLSVPQVNPAAAVRSPSQISETQTDYDFQFASHVNPAAAVRSPSQISETQTDYDFQFYNQQTLRCNGTEITDGFFDEQAVDLDMPVGTILPSSQTSAPKIADFNLSRSAFEIIYSSSEVKGLLGGMDLRGVLEEWKDPNTITETAHSASLVQC</sequence>
<organism evidence="2 3">
    <name type="scientific">Marasmiellus scandens</name>
    <dbReference type="NCBI Taxonomy" id="2682957"/>
    <lineage>
        <taxon>Eukaryota</taxon>
        <taxon>Fungi</taxon>
        <taxon>Dikarya</taxon>
        <taxon>Basidiomycota</taxon>
        <taxon>Agaricomycotina</taxon>
        <taxon>Agaricomycetes</taxon>
        <taxon>Agaricomycetidae</taxon>
        <taxon>Agaricales</taxon>
        <taxon>Marasmiineae</taxon>
        <taxon>Omphalotaceae</taxon>
        <taxon>Marasmiellus</taxon>
    </lineage>
</organism>
<comment type="caution">
    <text evidence="2">The sequence shown here is derived from an EMBL/GenBank/DDBJ whole genome shotgun (WGS) entry which is preliminary data.</text>
</comment>
<accession>A0ABR1JHG2</accession>